<dbReference type="AlphaFoldDB" id="I3R3X4"/>
<evidence type="ECO:0000313" key="2">
    <source>
        <dbReference type="EMBL" id="AFK18934.1"/>
    </source>
</evidence>
<reference evidence="2 3" key="1">
    <citation type="journal article" date="2012" name="J. Bacteriol.">
        <title>Complete genome sequence of the metabolically versatile halophilic archaeon Haloferax mediterranei, a poly(3-hydroxybutyrate-co-3-hydroxyvalerate) producer.</title>
        <authorList>
            <person name="Han J."/>
            <person name="Zhang F."/>
            <person name="Hou J."/>
            <person name="Liu X."/>
            <person name="Li M."/>
            <person name="Liu H."/>
            <person name="Cai L."/>
            <person name="Zhang B."/>
            <person name="Chen Y."/>
            <person name="Zhou J."/>
            <person name="Hu S."/>
            <person name="Xiang H."/>
        </authorList>
    </citation>
    <scope>NUCLEOTIDE SEQUENCE [LARGE SCALE GENOMIC DNA]</scope>
    <source>
        <strain evidence="3">ATCC 33500 / DSM 1411 / JCM 8866 / NBRC 14739 / NCIMB 2177 / R-4</strain>
    </source>
</reference>
<feature type="region of interest" description="Disordered" evidence="1">
    <location>
        <begin position="1"/>
        <end position="28"/>
    </location>
</feature>
<organism evidence="2 3">
    <name type="scientific">Haloferax mediterranei (strain ATCC 33500 / DSM 1411 / JCM 8866 / NBRC 14739 / NCIMB 2177 / R-4)</name>
    <name type="common">Halobacterium mediterranei</name>
    <dbReference type="NCBI Taxonomy" id="523841"/>
    <lineage>
        <taxon>Archaea</taxon>
        <taxon>Methanobacteriati</taxon>
        <taxon>Methanobacteriota</taxon>
        <taxon>Stenosarchaea group</taxon>
        <taxon>Halobacteria</taxon>
        <taxon>Halobacteriales</taxon>
        <taxon>Haloferacaceae</taxon>
        <taxon>Haloferax</taxon>
    </lineage>
</organism>
<dbReference type="EMBL" id="CP001868">
    <property type="protein sequence ID" value="AFK18934.1"/>
    <property type="molecule type" value="Genomic_DNA"/>
</dbReference>
<protein>
    <submittedName>
        <fullName evidence="2">Uncharacterized protein</fullName>
    </submittedName>
</protein>
<dbReference type="Proteomes" id="UP000006469">
    <property type="component" value="Chromosome"/>
</dbReference>
<evidence type="ECO:0000256" key="1">
    <source>
        <dbReference type="SAM" id="MobiDB-lite"/>
    </source>
</evidence>
<accession>I3R3X4</accession>
<gene>
    <name evidence="2" type="ordered locus">HFX_1221</name>
</gene>
<name>I3R3X4_HALMT</name>
<dbReference type="HOGENOM" id="CLU_2447576_0_0_2"/>
<sequence>MGQEDSTFAARGRQHDTEPSPCYEPEPVSGIQFGADAVRLLSTALLRIGLKPKKKDVGRLGYSVSSPNHGGDSPTIENPAACSYILIPP</sequence>
<dbReference type="KEGG" id="hme:HFX_1221"/>
<dbReference type="STRING" id="523841.HFX_1221"/>
<proteinExistence type="predicted"/>
<evidence type="ECO:0000313" key="3">
    <source>
        <dbReference type="Proteomes" id="UP000006469"/>
    </source>
</evidence>